<dbReference type="Proteomes" id="UP000604273">
    <property type="component" value="Unassembled WGS sequence"/>
</dbReference>
<organism evidence="1 2">
    <name type="scientific">Fusarium gaditjirri</name>
    <dbReference type="NCBI Taxonomy" id="282569"/>
    <lineage>
        <taxon>Eukaryota</taxon>
        <taxon>Fungi</taxon>
        <taxon>Dikarya</taxon>
        <taxon>Ascomycota</taxon>
        <taxon>Pezizomycotina</taxon>
        <taxon>Sordariomycetes</taxon>
        <taxon>Hypocreomycetidae</taxon>
        <taxon>Hypocreales</taxon>
        <taxon>Nectriaceae</taxon>
        <taxon>Fusarium</taxon>
        <taxon>Fusarium nisikadoi species complex</taxon>
    </lineage>
</organism>
<comment type="caution">
    <text evidence="1">The sequence shown here is derived from an EMBL/GenBank/DDBJ whole genome shotgun (WGS) entry which is preliminary data.</text>
</comment>
<evidence type="ECO:0000313" key="2">
    <source>
        <dbReference type="Proteomes" id="UP000604273"/>
    </source>
</evidence>
<dbReference type="EMBL" id="JABFAI010000053">
    <property type="protein sequence ID" value="KAF4958334.1"/>
    <property type="molecule type" value="Genomic_DNA"/>
</dbReference>
<dbReference type="NCBIfam" id="NF040572">
    <property type="entry name" value="heme_bind_FMP"/>
    <property type="match status" value="1"/>
</dbReference>
<dbReference type="InterPro" id="IPR047975">
    <property type="entry name" value="Heme_bind_FMP"/>
</dbReference>
<gene>
    <name evidence="1" type="ORF">FGADI_2500</name>
</gene>
<reference evidence="1" key="2">
    <citation type="submission" date="2020-05" db="EMBL/GenBank/DDBJ databases">
        <authorList>
            <person name="Kim H.-S."/>
            <person name="Proctor R.H."/>
            <person name="Brown D.W."/>
        </authorList>
    </citation>
    <scope>NUCLEOTIDE SEQUENCE</scope>
    <source>
        <strain evidence="1">NRRL 45417</strain>
    </source>
</reference>
<dbReference type="OrthoDB" id="1933717at2759"/>
<protein>
    <submittedName>
        <fullName evidence="1">Uncharacterized protein</fullName>
    </submittedName>
</protein>
<keyword evidence="2" id="KW-1185">Reference proteome</keyword>
<reference evidence="1" key="1">
    <citation type="journal article" date="2020" name="BMC Genomics">
        <title>Correction to: Identification and distribution of gene clusters required for synthesis of sphingolipid metabolism inhibitors in diverse species of the filamentous fungus Fusarium.</title>
        <authorList>
            <person name="Kim H.S."/>
            <person name="Lohmar J.M."/>
            <person name="Busman M."/>
            <person name="Brown D.W."/>
            <person name="Naumann T.A."/>
            <person name="Divon H.H."/>
            <person name="Lysoe E."/>
            <person name="Uhlig S."/>
            <person name="Proctor R.H."/>
        </authorList>
    </citation>
    <scope>NUCLEOTIDE SEQUENCE</scope>
    <source>
        <strain evidence="1">NRRL 45417</strain>
    </source>
</reference>
<proteinExistence type="predicted"/>
<evidence type="ECO:0000313" key="1">
    <source>
        <dbReference type="EMBL" id="KAF4958334.1"/>
    </source>
</evidence>
<sequence length="421" mass="45040">MMLPTAPVVPMDLGDDFKFGPTVLDPIQPEDQENLVPINGFPSVDPAGGEVAMSQLGVLAHFFGTYSGFGFNTIFRPNGTTTPTPLPITPPSNDIDDNILQLNLTSESLAFAKGRLDDVPNRGLKTQADVMLNGVPYTQTIADITEMVEPPKKQPVIHFEPGLWMHVPASEMPALAASLSRMASIPHGTSINAQSFTATITAKGAPVFSPLDITPILISNGQKIPFRSQTLTNKDTHRLPQDLTSFDKAGTITQAILTDPNTVLRNANVGKNIIENTTFEVSSEAQNPNLGGGTSNIGFLIGADAGVSSASVAARSGNANAVRVTAQYWLSKVRTQISLPVCHIADKKTVSPASHGPRDAVPRFLVDIDVPAAKTVNIEYIQIQYSQTVILDFNGLSWPHVTVGTLAPTMRHKLSQVLVSH</sequence>
<accession>A0A8H4TID7</accession>
<dbReference type="AlphaFoldDB" id="A0A8H4TID7"/>
<name>A0A8H4TID7_9HYPO</name>